<dbReference type="AlphaFoldDB" id="A0AAU7CLV4"/>
<evidence type="ECO:0000256" key="1">
    <source>
        <dbReference type="SAM" id="Phobius"/>
    </source>
</evidence>
<keyword evidence="1" id="KW-0812">Transmembrane</keyword>
<protein>
    <submittedName>
        <fullName evidence="2">Uncharacterized protein</fullName>
    </submittedName>
</protein>
<name>A0AAU7CLV4_9BACT</name>
<sequence>MKVLEVLAGLALGMVTLVILVVGSLFAVGSMGQYVRNKSM</sequence>
<dbReference type="EMBL" id="CP155447">
    <property type="protein sequence ID" value="XBH06428.1"/>
    <property type="molecule type" value="Genomic_DNA"/>
</dbReference>
<reference evidence="2" key="1">
    <citation type="submission" date="2024-05" db="EMBL/GenBank/DDBJ databases">
        <title>Planctomycetes of the genus Singulisphaera possess chitinolytic capabilities.</title>
        <authorList>
            <person name="Ivanova A."/>
        </authorList>
    </citation>
    <scope>NUCLEOTIDE SEQUENCE</scope>
    <source>
        <strain evidence="2">Ch08T</strain>
    </source>
</reference>
<dbReference type="RefSeq" id="WP_406699279.1">
    <property type="nucleotide sequence ID" value="NZ_CP155447.1"/>
</dbReference>
<keyword evidence="1" id="KW-0472">Membrane</keyword>
<organism evidence="2">
    <name type="scientific">Singulisphaera sp. Ch08</name>
    <dbReference type="NCBI Taxonomy" id="3120278"/>
    <lineage>
        <taxon>Bacteria</taxon>
        <taxon>Pseudomonadati</taxon>
        <taxon>Planctomycetota</taxon>
        <taxon>Planctomycetia</taxon>
        <taxon>Isosphaerales</taxon>
        <taxon>Isosphaeraceae</taxon>
        <taxon>Singulisphaera</taxon>
    </lineage>
</organism>
<gene>
    <name evidence="2" type="ORF">V5E97_10415</name>
</gene>
<evidence type="ECO:0000313" key="2">
    <source>
        <dbReference type="EMBL" id="XBH06428.1"/>
    </source>
</evidence>
<keyword evidence="1" id="KW-1133">Transmembrane helix</keyword>
<feature type="transmembrane region" description="Helical" evidence="1">
    <location>
        <begin position="6"/>
        <end position="28"/>
    </location>
</feature>
<accession>A0AAU7CLV4</accession>
<proteinExistence type="predicted"/>